<accession>A0A9D4DU26</accession>
<keyword evidence="2" id="KW-1185">Reference proteome</keyword>
<dbReference type="AlphaFoldDB" id="A0A9D4DU26"/>
<evidence type="ECO:0000313" key="1">
    <source>
        <dbReference type="EMBL" id="KAH3755263.1"/>
    </source>
</evidence>
<reference evidence="1" key="1">
    <citation type="journal article" date="2019" name="bioRxiv">
        <title>The Genome of the Zebra Mussel, Dreissena polymorpha: A Resource for Invasive Species Research.</title>
        <authorList>
            <person name="McCartney M.A."/>
            <person name="Auch B."/>
            <person name="Kono T."/>
            <person name="Mallez S."/>
            <person name="Zhang Y."/>
            <person name="Obille A."/>
            <person name="Becker A."/>
            <person name="Abrahante J.E."/>
            <person name="Garbe J."/>
            <person name="Badalamenti J.P."/>
            <person name="Herman A."/>
            <person name="Mangelson H."/>
            <person name="Liachko I."/>
            <person name="Sullivan S."/>
            <person name="Sone E.D."/>
            <person name="Koren S."/>
            <person name="Silverstein K.A.T."/>
            <person name="Beckman K.B."/>
            <person name="Gohl D.M."/>
        </authorList>
    </citation>
    <scope>NUCLEOTIDE SEQUENCE</scope>
    <source>
        <strain evidence="1">Duluth1</strain>
        <tissue evidence="1">Whole animal</tissue>
    </source>
</reference>
<comment type="caution">
    <text evidence="1">The sequence shown here is derived from an EMBL/GenBank/DDBJ whole genome shotgun (WGS) entry which is preliminary data.</text>
</comment>
<reference evidence="1" key="2">
    <citation type="submission" date="2020-11" db="EMBL/GenBank/DDBJ databases">
        <authorList>
            <person name="McCartney M.A."/>
            <person name="Auch B."/>
            <person name="Kono T."/>
            <person name="Mallez S."/>
            <person name="Becker A."/>
            <person name="Gohl D.M."/>
            <person name="Silverstein K.A.T."/>
            <person name="Koren S."/>
            <person name="Bechman K.B."/>
            <person name="Herman A."/>
            <person name="Abrahante J.E."/>
            <person name="Garbe J."/>
        </authorList>
    </citation>
    <scope>NUCLEOTIDE SEQUENCE</scope>
    <source>
        <strain evidence="1">Duluth1</strain>
        <tissue evidence="1">Whole animal</tissue>
    </source>
</reference>
<dbReference type="Proteomes" id="UP000828390">
    <property type="component" value="Unassembled WGS sequence"/>
</dbReference>
<gene>
    <name evidence="1" type="ORF">DPMN_189954</name>
</gene>
<proteinExistence type="predicted"/>
<evidence type="ECO:0000313" key="2">
    <source>
        <dbReference type="Proteomes" id="UP000828390"/>
    </source>
</evidence>
<protein>
    <submittedName>
        <fullName evidence="1">Uncharacterized protein</fullName>
    </submittedName>
</protein>
<dbReference type="EMBL" id="JAIWYP010000010">
    <property type="protein sequence ID" value="KAH3755263.1"/>
    <property type="molecule type" value="Genomic_DNA"/>
</dbReference>
<organism evidence="1 2">
    <name type="scientific">Dreissena polymorpha</name>
    <name type="common">Zebra mussel</name>
    <name type="synonym">Mytilus polymorpha</name>
    <dbReference type="NCBI Taxonomy" id="45954"/>
    <lineage>
        <taxon>Eukaryota</taxon>
        <taxon>Metazoa</taxon>
        <taxon>Spiralia</taxon>
        <taxon>Lophotrochozoa</taxon>
        <taxon>Mollusca</taxon>
        <taxon>Bivalvia</taxon>
        <taxon>Autobranchia</taxon>
        <taxon>Heteroconchia</taxon>
        <taxon>Euheterodonta</taxon>
        <taxon>Imparidentia</taxon>
        <taxon>Neoheterodontei</taxon>
        <taxon>Myida</taxon>
        <taxon>Dreissenoidea</taxon>
        <taxon>Dreissenidae</taxon>
        <taxon>Dreissena</taxon>
    </lineage>
</organism>
<sequence>MSVTEETAVPYPVNVVGQVPTIGCGSKWVWREELIKVNLHRKFKTQDIIRTNVLTKLHESVLKRVNATHPAGNVIQQARTIFELIQQMKTAPSPGGHVFQTTRTIFILVQAIVRTNLLTNIHEDRTIKVASRVLTSHVFQKTKTIFKIIQDIIRINILTKLNEDLLTRKCPAPLRPCFSTRTIFELEQVINGKKLLTKFYEDGPLNVTPRVLTRFHYTHIYVHLMLHTGKCPVPWRPCFSGNRNNFGANSRVLTRKNAPPPGVHKKCPAPLRSWFHDDQTINLASRVLTRTKAPPPRDHVFFQPTRNIFELLQDIIGTNLLTKFHVDRKINVASRVLTKLMLTTDKRKQFTPRRTINITFRVLTRLYTPP</sequence>
<name>A0A9D4DU26_DREPO</name>